<accession>A0ABS7TT18</accession>
<evidence type="ECO:0000313" key="7">
    <source>
        <dbReference type="Proteomes" id="UP001139031"/>
    </source>
</evidence>
<evidence type="ECO:0000313" key="6">
    <source>
        <dbReference type="EMBL" id="MBZ5711366.1"/>
    </source>
</evidence>
<gene>
    <name evidence="6" type="ORF">K7C98_19155</name>
</gene>
<dbReference type="Pfam" id="PF18135">
    <property type="entry name" value="Type_ISP_C"/>
    <property type="match status" value="1"/>
</dbReference>
<dbReference type="PANTHER" id="PTHR33841">
    <property type="entry name" value="DNA METHYLTRANSFERASE YEEA-RELATED"/>
    <property type="match status" value="1"/>
</dbReference>
<keyword evidence="2" id="KW-0489">Methyltransferase</keyword>
<dbReference type="Proteomes" id="UP001139031">
    <property type="component" value="Unassembled WGS sequence"/>
</dbReference>
<evidence type="ECO:0000259" key="5">
    <source>
        <dbReference type="Pfam" id="PF18135"/>
    </source>
</evidence>
<dbReference type="InterPro" id="IPR050953">
    <property type="entry name" value="N4_N6_ade-DNA_methylase"/>
</dbReference>
<dbReference type="InterPro" id="IPR041635">
    <property type="entry name" value="Type_ISP_LLaBIII_C"/>
</dbReference>
<dbReference type="PRINTS" id="PR00507">
    <property type="entry name" value="N12N6MTFRASE"/>
</dbReference>
<dbReference type="InterPro" id="IPR029063">
    <property type="entry name" value="SAM-dependent_MTases_sf"/>
</dbReference>
<protein>
    <recommendedName>
        <fullName evidence="1">site-specific DNA-methyltransferase (adenine-specific)</fullName>
        <ecNumber evidence="1">2.1.1.72</ecNumber>
    </recommendedName>
</protein>
<evidence type="ECO:0000256" key="4">
    <source>
        <dbReference type="ARBA" id="ARBA00047942"/>
    </source>
</evidence>
<name>A0ABS7TT18_9BACT</name>
<dbReference type="SUPFAM" id="SSF53335">
    <property type="entry name" value="S-adenosyl-L-methionine-dependent methyltransferases"/>
    <property type="match status" value="1"/>
</dbReference>
<dbReference type="EC" id="2.1.1.72" evidence="1"/>
<organism evidence="6 7">
    <name type="scientific">Nannocystis pusilla</name>
    <dbReference type="NCBI Taxonomy" id="889268"/>
    <lineage>
        <taxon>Bacteria</taxon>
        <taxon>Pseudomonadati</taxon>
        <taxon>Myxococcota</taxon>
        <taxon>Polyangia</taxon>
        <taxon>Nannocystales</taxon>
        <taxon>Nannocystaceae</taxon>
        <taxon>Nannocystis</taxon>
    </lineage>
</organism>
<dbReference type="Gene3D" id="3.40.50.150">
    <property type="entry name" value="Vaccinia Virus protein VP39"/>
    <property type="match status" value="1"/>
</dbReference>
<reference evidence="6" key="1">
    <citation type="submission" date="2021-08" db="EMBL/GenBank/DDBJ databases">
        <authorList>
            <person name="Stevens D.C."/>
        </authorList>
    </citation>
    <scope>NUCLEOTIDE SEQUENCE</scope>
    <source>
        <strain evidence="6">DSM 53165</strain>
    </source>
</reference>
<comment type="catalytic activity">
    <reaction evidence="4">
        <text>a 2'-deoxyadenosine in DNA + S-adenosyl-L-methionine = an N(6)-methyl-2'-deoxyadenosine in DNA + S-adenosyl-L-homocysteine + H(+)</text>
        <dbReference type="Rhea" id="RHEA:15197"/>
        <dbReference type="Rhea" id="RHEA-COMP:12418"/>
        <dbReference type="Rhea" id="RHEA-COMP:12419"/>
        <dbReference type="ChEBI" id="CHEBI:15378"/>
        <dbReference type="ChEBI" id="CHEBI:57856"/>
        <dbReference type="ChEBI" id="CHEBI:59789"/>
        <dbReference type="ChEBI" id="CHEBI:90615"/>
        <dbReference type="ChEBI" id="CHEBI:90616"/>
        <dbReference type="EC" id="2.1.1.72"/>
    </reaction>
</comment>
<dbReference type="RefSeq" id="WP_224193131.1">
    <property type="nucleotide sequence ID" value="NZ_JAIRAU010000027.1"/>
</dbReference>
<evidence type="ECO:0000256" key="1">
    <source>
        <dbReference type="ARBA" id="ARBA00011900"/>
    </source>
</evidence>
<dbReference type="PROSITE" id="PS00092">
    <property type="entry name" value="N6_MTASE"/>
    <property type="match status" value="1"/>
</dbReference>
<dbReference type="EMBL" id="JAIRAU010000027">
    <property type="protein sequence ID" value="MBZ5711366.1"/>
    <property type="molecule type" value="Genomic_DNA"/>
</dbReference>
<comment type="caution">
    <text evidence="6">The sequence shown here is derived from an EMBL/GenBank/DDBJ whole genome shotgun (WGS) entry which is preliminary data.</text>
</comment>
<keyword evidence="7" id="KW-1185">Reference proteome</keyword>
<sequence>MPRRARASEGAGALVELLAAEVRALRPLLARQVEPGEVEARAQALVAALFVARGLSERSCDGATLVTARSLVRAAGLRGQIGVEEGPLADTLAGLAGRLDALELPRGGEEPAEAFFEPLLAALDPGERRRRGVFYTPRALVTAIVAGVDDMLRAQLGLADGLAATETWAEVVGGAPAGVAASEPFVAILDFACGTGAFVLACVRVIERTMKDRWCRELGTSWDAPEVLRRWQAYVPAHLLPRLHAYEPMLAPLVVARLRLADALIRSGYAPSGEEQIGLVRRDALAEAPARRFTVVVGNPPYASSSSAPAWLVAELRRWRSGLGETKSDLLRDEWKFLRLAEWLAEQVPRAAVGLVINRDLLVGIAKRGLRASLQATFPWRAIVDLHGDVRGDVVDENVFAITQGVAVAWLCRGGGVGHSGCSLRGSRADKLALLAEPSRLTARLRPQAPAEPYYRWDMSEETCEATAAEYAGWWPLPRIFAVHSSGIQSKNDPVCVGFTAGEVRARVEMLARASEAEAREALALGEDGAWSLAAAQAELRALGPAPERVRRILYRPFDWRWTYMSERSGGFLGRPRVAVMRHMLAGGNLGLIYNRQIVGRSVSHFGVTREPICHGTFYLGNRGQDFLAPLYVVDAAGARAANVRPEFAAAVRAATGLELEPEALLHYVFAVVHSATYRARYDAAIRVDFARVPIAASPALLRGLAALGAELVGLHLLEAARPIAGLAEWTGAIEGPIEAVSWSGGHVWIDRRRSRGFAGVPAAVWGFEVGGYAPCEKWLKARRGRALAAEDVAHYRTVVAALQATIAVMERVDRLIAGHGGWPGAFVTGRPA</sequence>
<feature type="domain" description="Type ISP restriction-modification enzyme LLaBIII C-terminal specificity" evidence="5">
    <location>
        <begin position="480"/>
        <end position="811"/>
    </location>
</feature>
<dbReference type="InterPro" id="IPR002052">
    <property type="entry name" value="DNA_methylase_N6_adenine_CS"/>
</dbReference>
<dbReference type="PANTHER" id="PTHR33841:SF1">
    <property type="entry name" value="DNA METHYLTRANSFERASE A"/>
    <property type="match status" value="1"/>
</dbReference>
<proteinExistence type="predicted"/>
<evidence type="ECO:0000256" key="3">
    <source>
        <dbReference type="ARBA" id="ARBA00022679"/>
    </source>
</evidence>
<keyword evidence="3" id="KW-0808">Transferase</keyword>
<evidence type="ECO:0000256" key="2">
    <source>
        <dbReference type="ARBA" id="ARBA00022603"/>
    </source>
</evidence>